<protein>
    <submittedName>
        <fullName evidence="5">Uncharacterized protein</fullName>
    </submittedName>
</protein>
<feature type="short sequence motif" description="LxCxE motif" evidence="3">
    <location>
        <begin position="250"/>
        <end position="254"/>
    </location>
</feature>
<reference evidence="5 6" key="2">
    <citation type="submission" date="2024-10" db="EMBL/GenBank/DDBJ databases">
        <authorList>
            <person name="Ryan C."/>
        </authorList>
    </citation>
    <scope>NUCLEOTIDE SEQUENCE [LARGE SCALE GENOMIC DNA]</scope>
</reference>
<evidence type="ECO:0000313" key="5">
    <source>
        <dbReference type="EMBL" id="CAL5068042.1"/>
    </source>
</evidence>
<comment type="caution">
    <text evidence="3">Lacks conserved residue(s) required for the propagation of feature annotation.</text>
</comment>
<evidence type="ECO:0000256" key="3">
    <source>
        <dbReference type="PROSITE-ProRule" id="PRU01191"/>
    </source>
</evidence>
<dbReference type="PANTHER" id="PTHR31636">
    <property type="entry name" value="OSJNBA0084A10.13 PROTEIN-RELATED"/>
    <property type="match status" value="1"/>
</dbReference>
<feature type="region of interest" description="Disordered" evidence="4">
    <location>
        <begin position="70"/>
        <end position="103"/>
    </location>
</feature>
<evidence type="ECO:0000256" key="1">
    <source>
        <dbReference type="ARBA" id="ARBA00023015"/>
    </source>
</evidence>
<evidence type="ECO:0000256" key="2">
    <source>
        <dbReference type="ARBA" id="ARBA00023163"/>
    </source>
</evidence>
<feature type="region of interest" description="Disordered" evidence="4">
    <location>
        <begin position="152"/>
        <end position="195"/>
    </location>
</feature>
<dbReference type="InterPro" id="IPR005202">
    <property type="entry name" value="TF_GRAS"/>
</dbReference>
<feature type="region of interest" description="SAW" evidence="3">
    <location>
        <begin position="553"/>
        <end position="628"/>
    </location>
</feature>
<evidence type="ECO:0000256" key="4">
    <source>
        <dbReference type="SAM" id="MobiDB-lite"/>
    </source>
</evidence>
<keyword evidence="2" id="KW-0804">Transcription</keyword>
<sequence>MERNQFSEDDGGDRVLPHISRMLMEDNIVDKFLWQYPDHPALVQAQQLFSHILSDASSDALAAQPWNSGELSSVQSSAPAPHHTSYIDTPAAADPSVAQGNDTDDPAFFLNGMANSKLLPAESSGRCMDAVVSMAFFKGMEEASKFLPGDGVTAAGSGGGQKKRLGGDDEAEPGGAMGRSSKQMATAAGGGEESEEAAASEMLDKLMLTGCVPTAADMRELRTAMENAAQRGRRGAGAAVQAVDLHNMLLRCAEAVAAGDRCGAVGHLELIRRHASPAGDGAERLAHYLAAALDARLAGSGTGSRLYRSLTARRGSLADYLAACRLYMAACCFLPVHFLFSGEAVCAAAEAAARRDKKLHIVSYGLGHGLQWPDVLRRLGQRDGGPPAVRLTGIDSPLPGFRPAELVEDTGRRLADCARRFGVPFEFRAIAAKSEDVAAGDLDIDPGEVVVVESTFHFRSLMDESVVFAVDGAKTNPMDTVLNAIREMRPAVFIHAVVNASYSTAFFLTRFREVLYNFTALFDMMDTVLPRDNDKRLLLERDVLAHCAVKLIACEGADRVLQPRSYKQWQVRSRRAGLRQLPLDRGVVQMLRDKVKKEYHKCFEISEDREWLLQGWKGRVLYALSTWTAGDDDLA</sequence>
<comment type="similarity">
    <text evidence="3">Belongs to the GRAS family.</text>
</comment>
<gene>
    <name evidence="5" type="ORF">URODEC1_LOCUS101326</name>
</gene>
<dbReference type="Pfam" id="PF03514">
    <property type="entry name" value="GRAS"/>
    <property type="match status" value="1"/>
</dbReference>
<dbReference type="PROSITE" id="PS50985">
    <property type="entry name" value="GRAS"/>
    <property type="match status" value="1"/>
</dbReference>
<evidence type="ECO:0000313" key="6">
    <source>
        <dbReference type="Proteomes" id="UP001497457"/>
    </source>
</evidence>
<dbReference type="AlphaFoldDB" id="A0ABC9F385"/>
<name>A0ABC9F385_9POAL</name>
<reference evidence="6" key="1">
    <citation type="submission" date="2024-06" db="EMBL/GenBank/DDBJ databases">
        <authorList>
            <person name="Ryan C."/>
        </authorList>
    </citation>
    <scope>NUCLEOTIDE SEQUENCE [LARGE SCALE GENOMIC DNA]</scope>
</reference>
<feature type="region of interest" description="Leucine repeat II (LRII)" evidence="3">
    <location>
        <begin position="409"/>
        <end position="441"/>
    </location>
</feature>
<keyword evidence="6" id="KW-1185">Reference proteome</keyword>
<dbReference type="Proteomes" id="UP001497457">
    <property type="component" value="Chromosome 5rd"/>
</dbReference>
<dbReference type="EMBL" id="OZ075115">
    <property type="protein sequence ID" value="CAL5068042.1"/>
    <property type="molecule type" value="Genomic_DNA"/>
</dbReference>
<proteinExistence type="inferred from homology"/>
<accession>A0ABC9F385</accession>
<organism evidence="5 6">
    <name type="scientific">Urochloa decumbens</name>
    <dbReference type="NCBI Taxonomy" id="240449"/>
    <lineage>
        <taxon>Eukaryota</taxon>
        <taxon>Viridiplantae</taxon>
        <taxon>Streptophyta</taxon>
        <taxon>Embryophyta</taxon>
        <taxon>Tracheophyta</taxon>
        <taxon>Spermatophyta</taxon>
        <taxon>Magnoliopsida</taxon>
        <taxon>Liliopsida</taxon>
        <taxon>Poales</taxon>
        <taxon>Poaceae</taxon>
        <taxon>PACMAD clade</taxon>
        <taxon>Panicoideae</taxon>
        <taxon>Panicodae</taxon>
        <taxon>Paniceae</taxon>
        <taxon>Melinidinae</taxon>
        <taxon>Urochloa</taxon>
    </lineage>
</organism>
<keyword evidence="1" id="KW-0805">Transcription regulation</keyword>